<dbReference type="AlphaFoldDB" id="A0AAW9KBA5"/>
<dbReference type="EMBL" id="JAVBVO010000041">
    <property type="protein sequence ID" value="MDZ5760802.1"/>
    <property type="molecule type" value="Genomic_DNA"/>
</dbReference>
<dbReference type="RefSeq" id="WP_010052855.1">
    <property type="nucleotide sequence ID" value="NZ_JAVBVO010000041.1"/>
</dbReference>
<reference evidence="1" key="1">
    <citation type="submission" date="2023-08" db="EMBL/GenBank/DDBJ databases">
        <title>Genomic characterization of piscicolin 126 produced by Carnobacterium maltaromaticum CM22 strain isolated from salmon (Salmo salar).</title>
        <authorList>
            <person name="Gonzalez-Gragera E."/>
            <person name="Garcia-Lopez J.D."/>
            <person name="Teso-Perez C."/>
            <person name="Gimenez-Hernandez I."/>
            <person name="Peralta-Sanchez J.M."/>
            <person name="Valdivia E."/>
            <person name="Montalban-Lopez M."/>
            <person name="Martin-Platero A.M."/>
            <person name="Banos A."/>
            <person name="Martinez-Bueno M."/>
        </authorList>
    </citation>
    <scope>NUCLEOTIDE SEQUENCE</scope>
    <source>
        <strain evidence="1">CM22</strain>
    </source>
</reference>
<evidence type="ECO:0000313" key="2">
    <source>
        <dbReference type="Proteomes" id="UP001290462"/>
    </source>
</evidence>
<comment type="caution">
    <text evidence="1">The sequence shown here is derived from an EMBL/GenBank/DDBJ whole genome shotgun (WGS) entry which is preliminary data.</text>
</comment>
<evidence type="ECO:0000313" key="1">
    <source>
        <dbReference type="EMBL" id="MDZ5760802.1"/>
    </source>
</evidence>
<proteinExistence type="predicted"/>
<gene>
    <name evidence="1" type="ORF">RAK27_19340</name>
</gene>
<name>A0AAW9KBA5_CARML</name>
<protein>
    <submittedName>
        <fullName evidence="1">Uncharacterized protein</fullName>
    </submittedName>
</protein>
<accession>A0AAW9KBA5</accession>
<organism evidence="1 2">
    <name type="scientific">Carnobacterium maltaromaticum</name>
    <name type="common">Carnobacterium piscicola</name>
    <dbReference type="NCBI Taxonomy" id="2751"/>
    <lineage>
        <taxon>Bacteria</taxon>
        <taxon>Bacillati</taxon>
        <taxon>Bacillota</taxon>
        <taxon>Bacilli</taxon>
        <taxon>Lactobacillales</taxon>
        <taxon>Carnobacteriaceae</taxon>
        <taxon>Carnobacterium</taxon>
    </lineage>
</organism>
<sequence>MKCKITHLGVLRENGLAPATIDDAKIIKGCLDDGIGVYYESNTLEVFDEKDDYIGDLESSLKRN</sequence>
<dbReference type="Proteomes" id="UP001290462">
    <property type="component" value="Unassembled WGS sequence"/>
</dbReference>